<feature type="region of interest" description="Disordered" evidence="4">
    <location>
        <begin position="273"/>
        <end position="292"/>
    </location>
</feature>
<dbReference type="Gene3D" id="2.40.50.100">
    <property type="match status" value="1"/>
</dbReference>
<proteinExistence type="predicted"/>
<name>A0A239MKD8_9BACT</name>
<evidence type="ECO:0000259" key="6">
    <source>
        <dbReference type="Pfam" id="PF25973"/>
    </source>
</evidence>
<dbReference type="PANTHER" id="PTHR32347:SF23">
    <property type="entry name" value="BLL5650 PROTEIN"/>
    <property type="match status" value="1"/>
</dbReference>
<accession>A0A239MKD8</accession>
<dbReference type="InterPro" id="IPR050465">
    <property type="entry name" value="UPF0194_transport"/>
</dbReference>
<gene>
    <name evidence="7" type="ORF">SAMN05421770_1147</name>
</gene>
<keyword evidence="5" id="KW-0472">Membrane</keyword>
<dbReference type="Pfam" id="PF25973">
    <property type="entry name" value="BSH_CzcB"/>
    <property type="match status" value="1"/>
</dbReference>
<feature type="domain" description="CzcB-like barrel-sandwich hybrid" evidence="6">
    <location>
        <begin position="73"/>
        <end position="328"/>
    </location>
</feature>
<keyword evidence="5" id="KW-1133">Transmembrane helix</keyword>
<evidence type="ECO:0000313" key="8">
    <source>
        <dbReference type="Proteomes" id="UP000198356"/>
    </source>
</evidence>
<keyword evidence="8" id="KW-1185">Reference proteome</keyword>
<dbReference type="Proteomes" id="UP000198356">
    <property type="component" value="Unassembled WGS sequence"/>
</dbReference>
<sequence length="437" mass="47908">MSNLIESPPQELAADNEIRLSAPPTPTQLPNEPVRWRLIRLLVALPLLVVSLAALFPLSVVPVSTQAVVNARLSEVKAPIEGQVGEVRLETGDSVVTNQVLATTTVAPSMLHAEAVGDTRRRSDLKEESAKLNASLIAAQLEKARYDKMYNDYMQHTGADLTLQVREAQTAYDTAQKRAQSAADDLERNRQALKEHLISRPMLDQATEKADAAQSEADTRGANLRRLKQQASDVKAGFVLDPSKTPAFLSARDNAAAQVDRLREEKAALDDQLLGSDGLPTPVTGANGEPVKGARTTIYSPVSGTIWSRTVATGQAVQEGDDLFRIADANSIHVEVWLDRRYGPQLAIGDIALVYLNGMGKELRGRVTSFEGTSRRRLDEEVNAIDLQAVHPDQYHVSIELDPVDRRAEYIGQSAKVLFPGSKHPLRASIYFWITRM</sequence>
<dbReference type="PANTHER" id="PTHR32347">
    <property type="entry name" value="EFFLUX SYSTEM COMPONENT YKNX-RELATED"/>
    <property type="match status" value="1"/>
</dbReference>
<keyword evidence="5" id="KW-0812">Transmembrane</keyword>
<feature type="transmembrane region" description="Helical" evidence="5">
    <location>
        <begin position="38"/>
        <end position="58"/>
    </location>
</feature>
<evidence type="ECO:0000256" key="2">
    <source>
        <dbReference type="ARBA" id="ARBA00023054"/>
    </source>
</evidence>
<protein>
    <submittedName>
        <fullName evidence="7">Multidrug resistance efflux pump</fullName>
    </submittedName>
</protein>
<organism evidence="7 8">
    <name type="scientific">Granulicella rosea</name>
    <dbReference type="NCBI Taxonomy" id="474952"/>
    <lineage>
        <taxon>Bacteria</taxon>
        <taxon>Pseudomonadati</taxon>
        <taxon>Acidobacteriota</taxon>
        <taxon>Terriglobia</taxon>
        <taxon>Terriglobales</taxon>
        <taxon>Acidobacteriaceae</taxon>
        <taxon>Granulicella</taxon>
    </lineage>
</organism>
<comment type="subcellular location">
    <subcellularLocation>
        <location evidence="1">Cell envelope</location>
    </subcellularLocation>
</comment>
<dbReference type="RefSeq" id="WP_176441901.1">
    <property type="nucleotide sequence ID" value="NZ_FZOU01000014.1"/>
</dbReference>
<evidence type="ECO:0000256" key="5">
    <source>
        <dbReference type="SAM" id="Phobius"/>
    </source>
</evidence>
<dbReference type="EMBL" id="FZOU01000014">
    <property type="protein sequence ID" value="SNT42614.1"/>
    <property type="molecule type" value="Genomic_DNA"/>
</dbReference>
<evidence type="ECO:0000256" key="3">
    <source>
        <dbReference type="SAM" id="Coils"/>
    </source>
</evidence>
<dbReference type="InterPro" id="IPR058647">
    <property type="entry name" value="BSH_CzcB-like"/>
</dbReference>
<evidence type="ECO:0000256" key="4">
    <source>
        <dbReference type="SAM" id="MobiDB-lite"/>
    </source>
</evidence>
<reference evidence="7 8" key="1">
    <citation type="submission" date="2017-06" db="EMBL/GenBank/DDBJ databases">
        <authorList>
            <person name="Kim H.J."/>
            <person name="Triplett B.A."/>
        </authorList>
    </citation>
    <scope>NUCLEOTIDE SEQUENCE [LARGE SCALE GENOMIC DNA]</scope>
    <source>
        <strain evidence="7 8">DSM 18704</strain>
    </source>
</reference>
<feature type="coiled-coil region" evidence="3">
    <location>
        <begin position="122"/>
        <end position="196"/>
    </location>
</feature>
<dbReference type="AlphaFoldDB" id="A0A239MKD8"/>
<dbReference type="GO" id="GO:0030313">
    <property type="term" value="C:cell envelope"/>
    <property type="evidence" value="ECO:0007669"/>
    <property type="project" value="UniProtKB-SubCell"/>
</dbReference>
<evidence type="ECO:0000313" key="7">
    <source>
        <dbReference type="EMBL" id="SNT42614.1"/>
    </source>
</evidence>
<evidence type="ECO:0000256" key="1">
    <source>
        <dbReference type="ARBA" id="ARBA00004196"/>
    </source>
</evidence>
<keyword evidence="2 3" id="KW-0175">Coiled coil</keyword>